<dbReference type="UniPathway" id="UPA00378"/>
<dbReference type="GO" id="GO:0006493">
    <property type="term" value="P:protein O-linked glycosylation"/>
    <property type="evidence" value="ECO:0007669"/>
    <property type="project" value="TreeGrafter"/>
</dbReference>
<gene>
    <name evidence="4" type="ORF">DGYR_LOCUS48</name>
</gene>
<keyword evidence="2" id="KW-0333">Golgi apparatus</keyword>
<feature type="transmembrane region" description="Helical" evidence="2">
    <location>
        <begin position="30"/>
        <end position="48"/>
    </location>
</feature>
<evidence type="ECO:0000313" key="5">
    <source>
        <dbReference type="Proteomes" id="UP000549394"/>
    </source>
</evidence>
<keyword evidence="2" id="KW-0430">Lectin</keyword>
<comment type="caution">
    <text evidence="4">The sequence shown here is derived from an EMBL/GenBank/DDBJ whole genome shotgun (WGS) entry which is preliminary data.</text>
</comment>
<comment type="pathway">
    <text evidence="2">Protein modification; protein glycosylation.</text>
</comment>
<dbReference type="InterPro" id="IPR001173">
    <property type="entry name" value="Glyco_trans_2-like"/>
</dbReference>
<sequence length="499" mass="56763">MTPRNSHRRRNPTVFLKLWRRVEKLTVRQLFCLLFVLICLSLILTYSLKNELNNVRANFLTWSEEDANKIIKDLEAFIPSHCQSNVYRTGGLKSSSILINVDENNWRLLEGTLFSIQRYTDEKLIREIIVYDDRISSFGGEVVGKLVNACKSICKLLRSETKLGEASARHKMTQVAKGDVLVFIESGVLVTPHWMAPLLHTLHEGGPSIVSPRIDSIEKMRTVREMPEYKSAFTWSFSTMWTIEDGLNVLDGRVIAISRTVYEALGEYDPEFEAGGGANLDLSIRAMLCKVSIIYSECSRIGIQDAYIPRKVYSLKNFRRLTLLWFPTLRSAIYRLADINPSTDEAEARSIEIRKEFFRERQGICANESTLLGRHGVVYPDKDTTALGMLESQSTSLCIFAARNSPPSLTLCTSSVYRSYAIVSLNERKQLKIGSSCLNYHKTLKAIECGTLTSKWEFSPLGEIREEKTGKCLKVDGNSEIKMGFCTEMTKEKWRLKKL</sequence>
<keyword evidence="2" id="KW-0464">Manganese</keyword>
<name>A0A7I8V572_9ANNE</name>
<dbReference type="Pfam" id="PF00535">
    <property type="entry name" value="Glycos_transf_2"/>
    <property type="match status" value="1"/>
</dbReference>
<evidence type="ECO:0000256" key="1">
    <source>
        <dbReference type="ARBA" id="ARBA00023157"/>
    </source>
</evidence>
<evidence type="ECO:0000259" key="3">
    <source>
        <dbReference type="Pfam" id="PF00535"/>
    </source>
</evidence>
<keyword evidence="1 2" id="KW-1015">Disulfide bond</keyword>
<protein>
    <recommendedName>
        <fullName evidence="2">Polypeptide N-acetylgalactosaminyltransferase</fullName>
        <ecNumber evidence="2">2.4.1.-</ecNumber>
    </recommendedName>
    <alternativeName>
        <fullName evidence="2">Protein-UDP acetylgalactosaminyltransferase</fullName>
    </alternativeName>
</protein>
<dbReference type="GO" id="GO:0030246">
    <property type="term" value="F:carbohydrate binding"/>
    <property type="evidence" value="ECO:0007669"/>
    <property type="project" value="UniProtKB-KW"/>
</dbReference>
<comment type="cofactor">
    <cofactor evidence="2">
        <name>Mn(2+)</name>
        <dbReference type="ChEBI" id="CHEBI:29035"/>
    </cofactor>
</comment>
<dbReference type="SUPFAM" id="SSF50370">
    <property type="entry name" value="Ricin B-like lectins"/>
    <property type="match status" value="1"/>
</dbReference>
<keyword evidence="5" id="KW-1185">Reference proteome</keyword>
<evidence type="ECO:0000313" key="4">
    <source>
        <dbReference type="EMBL" id="CAD5110673.1"/>
    </source>
</evidence>
<dbReference type="EMBL" id="CAJFCJ010000001">
    <property type="protein sequence ID" value="CAD5110673.1"/>
    <property type="molecule type" value="Genomic_DNA"/>
</dbReference>
<organism evidence="4 5">
    <name type="scientific">Dimorphilus gyrociliatus</name>
    <dbReference type="NCBI Taxonomy" id="2664684"/>
    <lineage>
        <taxon>Eukaryota</taxon>
        <taxon>Metazoa</taxon>
        <taxon>Spiralia</taxon>
        <taxon>Lophotrochozoa</taxon>
        <taxon>Annelida</taxon>
        <taxon>Polychaeta</taxon>
        <taxon>Polychaeta incertae sedis</taxon>
        <taxon>Dinophilidae</taxon>
        <taxon>Dimorphilus</taxon>
    </lineage>
</organism>
<dbReference type="Gene3D" id="2.80.10.50">
    <property type="match status" value="1"/>
</dbReference>
<keyword evidence="2" id="KW-0328">Glycosyltransferase</keyword>
<dbReference type="SUPFAM" id="SSF53448">
    <property type="entry name" value="Nucleotide-diphospho-sugar transferases"/>
    <property type="match status" value="1"/>
</dbReference>
<keyword evidence="2" id="KW-0472">Membrane</keyword>
<evidence type="ECO:0000256" key="2">
    <source>
        <dbReference type="RuleBase" id="RU361242"/>
    </source>
</evidence>
<dbReference type="EC" id="2.4.1.-" evidence="2"/>
<dbReference type="GO" id="GO:0004653">
    <property type="term" value="F:polypeptide N-acetylgalactosaminyltransferase activity"/>
    <property type="evidence" value="ECO:0007669"/>
    <property type="project" value="TreeGrafter"/>
</dbReference>
<dbReference type="Gene3D" id="3.90.550.10">
    <property type="entry name" value="Spore Coat Polysaccharide Biosynthesis Protein SpsA, Chain A"/>
    <property type="match status" value="1"/>
</dbReference>
<comment type="similarity">
    <text evidence="2">Belongs to the glycosyltransferase 2 family. GalNAc-T subfamily.</text>
</comment>
<proteinExistence type="inferred from homology"/>
<dbReference type="PANTHER" id="PTHR11675:SF126">
    <property type="entry name" value="RICIN B LECTIN DOMAIN-CONTAINING PROTEIN"/>
    <property type="match status" value="1"/>
</dbReference>
<dbReference type="InterPro" id="IPR035992">
    <property type="entry name" value="Ricin_B-like_lectins"/>
</dbReference>
<keyword evidence="2" id="KW-0812">Transmembrane</keyword>
<keyword evidence="2" id="KW-0808">Transferase</keyword>
<keyword evidence="2" id="KW-1133">Transmembrane helix</keyword>
<comment type="subcellular location">
    <subcellularLocation>
        <location evidence="2">Golgi apparatus membrane</location>
        <topology evidence="2">Single-pass type II membrane protein</topology>
    </subcellularLocation>
</comment>
<dbReference type="PANTHER" id="PTHR11675">
    <property type="entry name" value="N-ACETYLGALACTOSAMINYLTRANSFERASE"/>
    <property type="match status" value="1"/>
</dbReference>
<dbReference type="GO" id="GO:0000139">
    <property type="term" value="C:Golgi membrane"/>
    <property type="evidence" value="ECO:0007669"/>
    <property type="project" value="UniProtKB-SubCell"/>
</dbReference>
<dbReference type="AlphaFoldDB" id="A0A7I8V572"/>
<reference evidence="4 5" key="1">
    <citation type="submission" date="2020-08" db="EMBL/GenBank/DDBJ databases">
        <authorList>
            <person name="Hejnol A."/>
        </authorList>
    </citation>
    <scope>NUCLEOTIDE SEQUENCE [LARGE SCALE GENOMIC DNA]</scope>
</reference>
<dbReference type="Proteomes" id="UP000549394">
    <property type="component" value="Unassembled WGS sequence"/>
</dbReference>
<dbReference type="InterPro" id="IPR029044">
    <property type="entry name" value="Nucleotide-diphossugar_trans"/>
</dbReference>
<feature type="domain" description="Glycosyltransferase 2-like" evidence="3">
    <location>
        <begin position="104"/>
        <end position="239"/>
    </location>
</feature>
<accession>A0A7I8V572</accession>